<dbReference type="PANTHER" id="PTHR35601:SF1">
    <property type="entry name" value="TOXIN RELE"/>
    <property type="match status" value="1"/>
</dbReference>
<dbReference type="EMBL" id="QURW01000023">
    <property type="protein sequence ID" value="RQD86138.1"/>
    <property type="molecule type" value="Genomic_DNA"/>
</dbReference>
<sequence>MIEIYFSQKAARQIKKLNKEAQKQIKKWKEEMQSLESPNQKGKALKGNLKGLWRYRINDYRLICLNDDKKLTILCLEVGHRKEIYKP</sequence>
<dbReference type="NCBIfam" id="TIGR02385">
    <property type="entry name" value="RelE_StbE"/>
    <property type="match status" value="1"/>
</dbReference>
<name>A0A424YYN8_9BACT</name>
<evidence type="ECO:0000256" key="3">
    <source>
        <dbReference type="SAM" id="Coils"/>
    </source>
</evidence>
<dbReference type="EMBL" id="CP031611">
    <property type="protein sequence ID" value="AXP09285.1"/>
    <property type="molecule type" value="Genomic_DNA"/>
</dbReference>
<evidence type="ECO:0000313" key="4">
    <source>
        <dbReference type="EMBL" id="AXP09285.1"/>
    </source>
</evidence>
<dbReference type="SUPFAM" id="SSF143011">
    <property type="entry name" value="RelE-like"/>
    <property type="match status" value="1"/>
</dbReference>
<evidence type="ECO:0000313" key="7">
    <source>
        <dbReference type="Proteomes" id="UP000286095"/>
    </source>
</evidence>
<dbReference type="Pfam" id="PF05016">
    <property type="entry name" value="ParE_toxin"/>
    <property type="match status" value="1"/>
</dbReference>
<dbReference type="InterPro" id="IPR035093">
    <property type="entry name" value="RelE/ParE_toxin_dom_sf"/>
</dbReference>
<dbReference type="OrthoDB" id="9797723at2"/>
<proteinExistence type="inferred from homology"/>
<feature type="coiled-coil region" evidence="3">
    <location>
        <begin position="7"/>
        <end position="38"/>
    </location>
</feature>
<keyword evidence="6" id="KW-1185">Reference proteome</keyword>
<evidence type="ECO:0000256" key="2">
    <source>
        <dbReference type="ARBA" id="ARBA00022649"/>
    </source>
</evidence>
<protein>
    <submittedName>
        <fullName evidence="5">Type II toxin-antitoxin system RelE/ParE family toxin</fullName>
    </submittedName>
</protein>
<dbReference type="AlphaFoldDB" id="A0A424YYN8"/>
<dbReference type="STRING" id="1813019.A2J15_06910"/>
<organism evidence="5 7">
    <name type="scientific">Campylobacter hepaticus</name>
    <dbReference type="NCBI Taxonomy" id="1813019"/>
    <lineage>
        <taxon>Bacteria</taxon>
        <taxon>Pseudomonadati</taxon>
        <taxon>Campylobacterota</taxon>
        <taxon>Epsilonproteobacteria</taxon>
        <taxon>Campylobacterales</taxon>
        <taxon>Campylobacteraceae</taxon>
        <taxon>Campylobacter</taxon>
    </lineage>
</organism>
<dbReference type="KEGG" id="chw:A2J15_006385"/>
<dbReference type="Proteomes" id="UP000286095">
    <property type="component" value="Unassembled WGS sequence"/>
</dbReference>
<evidence type="ECO:0000256" key="1">
    <source>
        <dbReference type="ARBA" id="ARBA00006226"/>
    </source>
</evidence>
<dbReference type="InterPro" id="IPR007712">
    <property type="entry name" value="RelE/ParE_toxin"/>
</dbReference>
<accession>A0A424YYN8</accession>
<dbReference type="Gene3D" id="3.30.2310.20">
    <property type="entry name" value="RelE-like"/>
    <property type="match status" value="1"/>
</dbReference>
<dbReference type="RefSeq" id="WP_066777477.1">
    <property type="nucleotide sequence ID" value="NZ_CBCSFE010000007.1"/>
</dbReference>
<reference evidence="6 7" key="1">
    <citation type="submission" date="2018-08" db="EMBL/GenBank/DDBJ databases">
        <title>Survival mechanisms of Campylobacter hepaticus identified by genomic analysis and comparative transcriptomic analysis of in vivo and in vitro derived bacteria.</title>
        <authorList>
            <person name="Van T.T.H."/>
            <person name="Moore R.J."/>
        </authorList>
    </citation>
    <scope>NUCLEOTIDE SEQUENCE [LARGE SCALE GENOMIC DNA]</scope>
    <source>
        <strain evidence="5 7">54L</strain>
        <strain evidence="4 6">HV10</strain>
    </source>
</reference>
<comment type="similarity">
    <text evidence="1">Belongs to the RelE toxin family.</text>
</comment>
<keyword evidence="2" id="KW-1277">Toxin-antitoxin system</keyword>
<dbReference type="Proteomes" id="UP000093205">
    <property type="component" value="Chromosome"/>
</dbReference>
<keyword evidence="3" id="KW-0175">Coiled coil</keyword>
<dbReference type="PANTHER" id="PTHR35601">
    <property type="entry name" value="TOXIN RELE"/>
    <property type="match status" value="1"/>
</dbReference>
<dbReference type="GeneID" id="44005152"/>
<evidence type="ECO:0000313" key="5">
    <source>
        <dbReference type="EMBL" id="RQD86138.1"/>
    </source>
</evidence>
<evidence type="ECO:0000313" key="6">
    <source>
        <dbReference type="Proteomes" id="UP000093205"/>
    </source>
</evidence>
<gene>
    <name evidence="4" type="ORF">A2J15_006385</name>
    <name evidence="5" type="ORF">DZD40_07020</name>
</gene>